<name>J9EYH3_WUCBA</name>
<dbReference type="AlphaFoldDB" id="J9EYH3"/>
<evidence type="ECO:0000256" key="3">
    <source>
        <dbReference type="ARBA" id="ARBA00022692"/>
    </source>
</evidence>
<evidence type="ECO:0000313" key="9">
    <source>
        <dbReference type="EMBL" id="EJW87646.1"/>
    </source>
</evidence>
<evidence type="ECO:0000256" key="5">
    <source>
        <dbReference type="ARBA" id="ARBA00022989"/>
    </source>
</evidence>
<evidence type="ECO:0000256" key="2">
    <source>
        <dbReference type="ARBA" id="ARBA00022448"/>
    </source>
</evidence>
<dbReference type="GO" id="GO:0098700">
    <property type="term" value="P:neurotransmitter loading into synaptic vesicle"/>
    <property type="evidence" value="ECO:0007669"/>
    <property type="project" value="TreeGrafter"/>
</dbReference>
<accession>J9EYH3</accession>
<evidence type="ECO:0000256" key="6">
    <source>
        <dbReference type="ARBA" id="ARBA00023136"/>
    </source>
</evidence>
<feature type="non-terminal residue" evidence="9">
    <location>
        <position position="1"/>
    </location>
</feature>
<protein>
    <submittedName>
        <fullName evidence="9">Solute carrier family 17</fullName>
    </submittedName>
</protein>
<reference evidence="10" key="1">
    <citation type="submission" date="2012-08" db="EMBL/GenBank/DDBJ databases">
        <title>The Genome Sequence of Wuchereria bancrofti.</title>
        <authorList>
            <person name="Nutman T.B."/>
            <person name="Fink D.L."/>
            <person name="Russ C."/>
            <person name="Young S."/>
            <person name="Zeng Q."/>
            <person name="Koehrsen M."/>
            <person name="Alvarado L."/>
            <person name="Berlin A."/>
            <person name="Chapman S.B."/>
            <person name="Chen Z."/>
            <person name="Freedman E."/>
            <person name="Gellesch M."/>
            <person name="Goldberg J."/>
            <person name="Griggs A."/>
            <person name="Gujja S."/>
            <person name="Heilman E.R."/>
            <person name="Heiman D."/>
            <person name="Hepburn T."/>
            <person name="Howarth C."/>
            <person name="Jen D."/>
            <person name="Larson L."/>
            <person name="Lewis B."/>
            <person name="Mehta T."/>
            <person name="Park D."/>
            <person name="Pearson M."/>
            <person name="Roberts A."/>
            <person name="Saif S."/>
            <person name="Shea T."/>
            <person name="Shenoy N."/>
            <person name="Sisk P."/>
            <person name="Stolte C."/>
            <person name="Sykes S."/>
            <person name="Walk T."/>
            <person name="White J."/>
            <person name="Yandava C."/>
            <person name="Haas B."/>
            <person name="Henn M.R."/>
            <person name="Nusbaum C."/>
            <person name="Birren B."/>
        </authorList>
    </citation>
    <scope>NUCLEOTIDE SEQUENCE [LARGE SCALE GENOMIC DNA]</scope>
    <source>
        <strain evidence="10">NA</strain>
    </source>
</reference>
<dbReference type="Gene3D" id="1.20.1250.20">
    <property type="entry name" value="MFS general substrate transporter like domains"/>
    <property type="match status" value="2"/>
</dbReference>
<feature type="transmembrane region" description="Helical" evidence="7">
    <location>
        <begin position="274"/>
        <end position="292"/>
    </location>
</feature>
<dbReference type="InterPro" id="IPR011701">
    <property type="entry name" value="MFS"/>
</dbReference>
<dbReference type="PANTHER" id="PTHR11662:SF456">
    <property type="entry name" value="VESICULAR GLUTAMATE TRANSPORTER, ISOFORM A"/>
    <property type="match status" value="1"/>
</dbReference>
<dbReference type="GO" id="GO:0060076">
    <property type="term" value="C:excitatory synapse"/>
    <property type="evidence" value="ECO:0007669"/>
    <property type="project" value="TreeGrafter"/>
</dbReference>
<keyword evidence="5 7" id="KW-1133">Transmembrane helix</keyword>
<dbReference type="Proteomes" id="UP000004810">
    <property type="component" value="Unassembled WGS sequence"/>
</dbReference>
<dbReference type="FunFam" id="1.20.1250.20:FF:000003">
    <property type="entry name" value="Solute carrier family 17 member 3"/>
    <property type="match status" value="1"/>
</dbReference>
<evidence type="ECO:0000313" key="10">
    <source>
        <dbReference type="Proteomes" id="UP000004810"/>
    </source>
</evidence>
<feature type="transmembrane region" description="Helical" evidence="7">
    <location>
        <begin position="183"/>
        <end position="202"/>
    </location>
</feature>
<keyword evidence="4" id="KW-0769">Symport</keyword>
<dbReference type="GO" id="GO:0050803">
    <property type="term" value="P:regulation of synapse structure or activity"/>
    <property type="evidence" value="ECO:0007669"/>
    <property type="project" value="TreeGrafter"/>
</dbReference>
<dbReference type="GO" id="GO:0005326">
    <property type="term" value="F:neurotransmitter transmembrane transporter activity"/>
    <property type="evidence" value="ECO:0007669"/>
    <property type="project" value="TreeGrafter"/>
</dbReference>
<dbReference type="GO" id="GO:0005313">
    <property type="term" value="F:L-glutamate transmembrane transporter activity"/>
    <property type="evidence" value="ECO:0007669"/>
    <property type="project" value="TreeGrafter"/>
</dbReference>
<comment type="subcellular location">
    <subcellularLocation>
        <location evidence="1">Membrane</location>
        <topology evidence="1">Multi-pass membrane protein</topology>
    </subcellularLocation>
</comment>
<comment type="caution">
    <text evidence="9">The sequence shown here is derived from an EMBL/GenBank/DDBJ whole genome shotgun (WGS) entry which is preliminary data.</text>
</comment>
<evidence type="ECO:0000256" key="8">
    <source>
        <dbReference type="SAM" id="SignalP"/>
    </source>
</evidence>
<feature type="transmembrane region" description="Helical" evidence="7">
    <location>
        <begin position="27"/>
        <end position="50"/>
    </location>
</feature>
<dbReference type="PANTHER" id="PTHR11662">
    <property type="entry name" value="SOLUTE CARRIER FAMILY 17"/>
    <property type="match status" value="1"/>
</dbReference>
<feature type="transmembrane region" description="Helical" evidence="7">
    <location>
        <begin position="62"/>
        <end position="88"/>
    </location>
</feature>
<dbReference type="InterPro" id="IPR050382">
    <property type="entry name" value="MFS_Na/Anion_cotransporter"/>
</dbReference>
<evidence type="ECO:0000256" key="7">
    <source>
        <dbReference type="SAM" id="Phobius"/>
    </source>
</evidence>
<dbReference type="GO" id="GO:0035249">
    <property type="term" value="P:synaptic transmission, glutamatergic"/>
    <property type="evidence" value="ECO:0007669"/>
    <property type="project" value="TreeGrafter"/>
</dbReference>
<organism evidence="9 10">
    <name type="scientific">Wuchereria bancrofti</name>
    <dbReference type="NCBI Taxonomy" id="6293"/>
    <lineage>
        <taxon>Eukaryota</taxon>
        <taxon>Metazoa</taxon>
        <taxon>Ecdysozoa</taxon>
        <taxon>Nematoda</taxon>
        <taxon>Chromadorea</taxon>
        <taxon>Rhabditida</taxon>
        <taxon>Spirurina</taxon>
        <taxon>Spiruromorpha</taxon>
        <taxon>Filarioidea</taxon>
        <taxon>Onchocercidae</taxon>
        <taxon>Wuchereria</taxon>
    </lineage>
</organism>
<keyword evidence="2" id="KW-0813">Transport</keyword>
<sequence length="358" mass="38706">LFGLAIGLASFFNILLPFAFHANNDTLIALIQILQGLVQGVSYPAMHGVWRYWAPPLERSKLATTAFTGSYAGAVIGLPASAWLVSYIHWSAPFYVYGFAGVIWAIFWFALTFESPTFHPTISMEEKKYILETIGPVSTSHPTSGLIAALPHAVMGLAVLGGGQLADYLRSHRILSTTAVRKLFNCGGFGGEAIFMLVVAYTKSDSTAVFALILAVGSSGFAISGFNVNHLDIAPRYAAILMGFSNGIGTLAGLTCPFVTEKLIARGPRGWEKVFLLASLIHFTGVTFYAVYASGELQDWAEPKDEEEPWFRNNAYKNTNVDIGGGGGGGGHYGTVNSEQRQNDPIPDFNKIWNGYIT</sequence>
<evidence type="ECO:0000256" key="1">
    <source>
        <dbReference type="ARBA" id="ARBA00004141"/>
    </source>
</evidence>
<keyword evidence="6 7" id="KW-0472">Membrane</keyword>
<dbReference type="GO" id="GO:0015293">
    <property type="term" value="F:symporter activity"/>
    <property type="evidence" value="ECO:0007669"/>
    <property type="project" value="UniProtKB-KW"/>
</dbReference>
<proteinExistence type="predicted"/>
<keyword evidence="8" id="KW-0732">Signal</keyword>
<evidence type="ECO:0000256" key="4">
    <source>
        <dbReference type="ARBA" id="ARBA00022847"/>
    </source>
</evidence>
<feature type="signal peptide" evidence="8">
    <location>
        <begin position="1"/>
        <end position="21"/>
    </location>
</feature>
<gene>
    <name evidence="9" type="ORF">WUBG_01441</name>
</gene>
<dbReference type="EMBL" id="ADBV01000328">
    <property type="protein sequence ID" value="EJW87646.1"/>
    <property type="molecule type" value="Genomic_DNA"/>
</dbReference>
<feature type="chain" id="PRO_5003823541" evidence="8">
    <location>
        <begin position="22"/>
        <end position="358"/>
    </location>
</feature>
<dbReference type="Pfam" id="PF07690">
    <property type="entry name" value="MFS_1"/>
    <property type="match status" value="1"/>
</dbReference>
<feature type="transmembrane region" description="Helical" evidence="7">
    <location>
        <begin position="237"/>
        <end position="254"/>
    </location>
</feature>
<dbReference type="GO" id="GO:0030672">
    <property type="term" value="C:synaptic vesicle membrane"/>
    <property type="evidence" value="ECO:0007669"/>
    <property type="project" value="TreeGrafter"/>
</dbReference>
<feature type="transmembrane region" description="Helical" evidence="7">
    <location>
        <begin position="208"/>
        <end position="228"/>
    </location>
</feature>
<dbReference type="SUPFAM" id="SSF103473">
    <property type="entry name" value="MFS general substrate transporter"/>
    <property type="match status" value="1"/>
</dbReference>
<keyword evidence="3 7" id="KW-0812">Transmembrane</keyword>
<feature type="transmembrane region" description="Helical" evidence="7">
    <location>
        <begin position="94"/>
        <end position="113"/>
    </location>
</feature>
<dbReference type="InterPro" id="IPR036259">
    <property type="entry name" value="MFS_trans_sf"/>
</dbReference>